<proteinExistence type="predicted"/>
<feature type="compositionally biased region" description="Basic residues" evidence="1">
    <location>
        <begin position="33"/>
        <end position="49"/>
    </location>
</feature>
<gene>
    <name evidence="2" type="ORF">HDF12_000470</name>
</gene>
<reference evidence="2 3" key="1">
    <citation type="submission" date="2020-07" db="EMBL/GenBank/DDBJ databases">
        <title>Genomic Encyclopedia of Type Strains, Phase IV (KMG-V): Genome sequencing to study the core and pangenomes of soil and plant-associated prokaryotes.</title>
        <authorList>
            <person name="Whitman W."/>
        </authorList>
    </citation>
    <scope>NUCLEOTIDE SEQUENCE [LARGE SCALE GENOMIC DNA]</scope>
    <source>
        <strain evidence="2 3">M8UP30</strain>
    </source>
</reference>
<dbReference type="EMBL" id="JACCCV010000001">
    <property type="protein sequence ID" value="NYF50105.1"/>
    <property type="molecule type" value="Genomic_DNA"/>
</dbReference>
<dbReference type="Proteomes" id="UP000534186">
    <property type="component" value="Unassembled WGS sequence"/>
</dbReference>
<evidence type="ECO:0000256" key="1">
    <source>
        <dbReference type="SAM" id="MobiDB-lite"/>
    </source>
</evidence>
<name>A0A7Y9NJG7_9BACT</name>
<evidence type="ECO:0000313" key="2">
    <source>
        <dbReference type="EMBL" id="NYF50105.1"/>
    </source>
</evidence>
<feature type="region of interest" description="Disordered" evidence="1">
    <location>
        <begin position="32"/>
        <end position="58"/>
    </location>
</feature>
<comment type="caution">
    <text evidence="2">The sequence shown here is derived from an EMBL/GenBank/DDBJ whole genome shotgun (WGS) entry which is preliminary data.</text>
</comment>
<accession>A0A7Y9NJG7</accession>
<protein>
    <submittedName>
        <fullName evidence="2">Uncharacterized protein</fullName>
    </submittedName>
</protein>
<evidence type="ECO:0000313" key="3">
    <source>
        <dbReference type="Proteomes" id="UP000534186"/>
    </source>
</evidence>
<organism evidence="2 3">
    <name type="scientific">Tunturiibacter lichenicola</name>
    <dbReference type="NCBI Taxonomy" id="2051959"/>
    <lineage>
        <taxon>Bacteria</taxon>
        <taxon>Pseudomonadati</taxon>
        <taxon>Acidobacteriota</taxon>
        <taxon>Terriglobia</taxon>
        <taxon>Terriglobales</taxon>
        <taxon>Acidobacteriaceae</taxon>
        <taxon>Tunturiibacter</taxon>
    </lineage>
</organism>
<sequence>MRKSDNNSLTFGNVGKALLRQGHTLAQCLPGSAKRHRKPNHAHPPHRAKSFPAPGTTQPRTARLCIHFPGRNSTHGYRRSTQLCLDIVNLAVGVLYFEHWPSLVRVRSGATITLTSQRGATAGYLAPRHHSAYLFQAVRRAVPADRVADIIAILVFGR</sequence>
<dbReference type="AlphaFoldDB" id="A0A7Y9NJG7"/>